<evidence type="ECO:0000313" key="2">
    <source>
        <dbReference type="EMBL" id="ADB16185.1"/>
    </source>
</evidence>
<dbReference type="PANTHER" id="PTHR30203:SF24">
    <property type="entry name" value="BLR4935 PROTEIN"/>
    <property type="match status" value="1"/>
</dbReference>
<dbReference type="InterPro" id="IPR003423">
    <property type="entry name" value="OMP_efflux"/>
</dbReference>
<dbReference type="SUPFAM" id="SSF56954">
    <property type="entry name" value="Outer membrane efflux proteins (OEP)"/>
    <property type="match status" value="1"/>
</dbReference>
<keyword evidence="3" id="KW-1185">Reference proteome</keyword>
<gene>
    <name evidence="2" type="ordered locus">Psta_1510</name>
</gene>
<evidence type="ECO:0000256" key="1">
    <source>
        <dbReference type="ARBA" id="ARBA00007613"/>
    </source>
</evidence>
<dbReference type="eggNOG" id="COG1538">
    <property type="taxonomic scope" value="Bacteria"/>
</dbReference>
<dbReference type="AlphaFoldDB" id="D2QXK0"/>
<accession>D2QXK0</accession>
<comment type="similarity">
    <text evidence="1">Belongs to the outer membrane factor (OMF) (TC 1.B.17) family.</text>
</comment>
<dbReference type="HOGENOM" id="CLU_012817_14_3_0"/>
<name>D2QXK0_PIRSD</name>
<dbReference type="Pfam" id="PF02321">
    <property type="entry name" value="OEP"/>
    <property type="match status" value="2"/>
</dbReference>
<organism evidence="2 3">
    <name type="scientific">Pirellula staleyi (strain ATCC 27377 / DSM 6068 / ICPB 4128)</name>
    <name type="common">Pirella staleyi</name>
    <dbReference type="NCBI Taxonomy" id="530564"/>
    <lineage>
        <taxon>Bacteria</taxon>
        <taxon>Pseudomonadati</taxon>
        <taxon>Planctomycetota</taxon>
        <taxon>Planctomycetia</taxon>
        <taxon>Pirellulales</taxon>
        <taxon>Pirellulaceae</taxon>
        <taxon>Pirellula</taxon>
    </lineage>
</organism>
<protein>
    <submittedName>
        <fullName evidence="2">Outer membrane efflux protein</fullName>
    </submittedName>
</protein>
<dbReference type="STRING" id="530564.Psta_1510"/>
<evidence type="ECO:0000313" key="3">
    <source>
        <dbReference type="Proteomes" id="UP000001887"/>
    </source>
</evidence>
<dbReference type="EMBL" id="CP001848">
    <property type="protein sequence ID" value="ADB16185.1"/>
    <property type="molecule type" value="Genomic_DNA"/>
</dbReference>
<reference evidence="2 3" key="1">
    <citation type="journal article" date="2009" name="Stand. Genomic Sci.">
        <title>Complete genome sequence of Pirellula staleyi type strain (ATCC 27377).</title>
        <authorList>
            <person name="Clum A."/>
            <person name="Tindall B.J."/>
            <person name="Sikorski J."/>
            <person name="Ivanova N."/>
            <person name="Mavrommatis K."/>
            <person name="Lucas S."/>
            <person name="Glavina del Rio T."/>
            <person name="Nolan M."/>
            <person name="Chen F."/>
            <person name="Tice H."/>
            <person name="Pitluck S."/>
            <person name="Cheng J.F."/>
            <person name="Chertkov O."/>
            <person name="Brettin T."/>
            <person name="Han C."/>
            <person name="Detter J.C."/>
            <person name="Kuske C."/>
            <person name="Bruce D."/>
            <person name="Goodwin L."/>
            <person name="Ovchinikova G."/>
            <person name="Pati A."/>
            <person name="Mikhailova N."/>
            <person name="Chen A."/>
            <person name="Palaniappan K."/>
            <person name="Land M."/>
            <person name="Hauser L."/>
            <person name="Chang Y.J."/>
            <person name="Jeffries C.D."/>
            <person name="Chain P."/>
            <person name="Rohde M."/>
            <person name="Goker M."/>
            <person name="Bristow J."/>
            <person name="Eisen J.A."/>
            <person name="Markowitz V."/>
            <person name="Hugenholtz P."/>
            <person name="Kyrpides N.C."/>
            <person name="Klenk H.P."/>
            <person name="Lapidus A."/>
        </authorList>
    </citation>
    <scope>NUCLEOTIDE SEQUENCE [LARGE SCALE GENOMIC DNA]</scope>
    <source>
        <strain evidence="3">ATCC 27377 / DSM 6068 / ICPB 4128</strain>
    </source>
</reference>
<dbReference type="Proteomes" id="UP000001887">
    <property type="component" value="Chromosome"/>
</dbReference>
<sequence precursor="true">MLWRTSIAGSLLVAAIASGDVLGQTPLGPAPSEFTPHASQLRARTASVRFIEPESIAPPQPMLEPLELELLQQQAITSNPSVARAEALVQAACGRMLQAGLKPNPHAGYLGSQLGSGGQAEQHGLMVTQDIIRGGKLRLSQSVMQQEWVMAQQRLAAQQQRVMTDVRVKYYEVLIAQQRLNRTNDLSRLASDALKTVNQLFEAKEAAKVDILQAKLEAQQTELSLIAARNRLAAAWRELTAVCNLPLDESRPIVGRPDEVLPLVSFEETKARLLSTSPEVAEAMANIERARWAVARAEAEPIGDLNVQGVVMQDNGIGGKTDGIVQVTMPLPIYNRNQGGILAAQRELTAATYALEQLEVRLSQQLAGVYERYSTARESVDRYQKDLLPAAAESLDLSRAGYGAGEFSFLSLLTAQRTLVQTNLAYLESLQELQTAAAEIDGLLLSSSLTQDLQ</sequence>
<dbReference type="GO" id="GO:0015562">
    <property type="term" value="F:efflux transmembrane transporter activity"/>
    <property type="evidence" value="ECO:0007669"/>
    <property type="project" value="InterPro"/>
</dbReference>
<proteinExistence type="inferred from homology"/>
<dbReference type="KEGG" id="psl:Psta_1510"/>
<dbReference type="PANTHER" id="PTHR30203">
    <property type="entry name" value="OUTER MEMBRANE CATION EFFLUX PROTEIN"/>
    <property type="match status" value="1"/>
</dbReference>
<dbReference type="InterPro" id="IPR010131">
    <property type="entry name" value="MdtP/NodT-like"/>
</dbReference>
<dbReference type="OrthoDB" id="9791261at2"/>
<dbReference type="Gene3D" id="1.20.1600.10">
    <property type="entry name" value="Outer membrane efflux proteins (OEP)"/>
    <property type="match status" value="1"/>
</dbReference>